<comment type="caution">
    <text evidence="2">The sequence shown here is derived from an EMBL/GenBank/DDBJ whole genome shotgun (WGS) entry which is preliminary data.</text>
</comment>
<dbReference type="Proteomes" id="UP001625389">
    <property type="component" value="Unassembled WGS sequence"/>
</dbReference>
<evidence type="ECO:0000313" key="2">
    <source>
        <dbReference type="EMBL" id="MFL2030136.1"/>
    </source>
</evidence>
<gene>
    <name evidence="2" type="ORF">ACEN34_10990</name>
</gene>
<evidence type="ECO:0000313" key="3">
    <source>
        <dbReference type="Proteomes" id="UP001625389"/>
    </source>
</evidence>
<organism evidence="2 3">
    <name type="scientific">Loigolactobacillus zhaoyuanensis</name>
    <dbReference type="NCBI Taxonomy" id="2486017"/>
    <lineage>
        <taxon>Bacteria</taxon>
        <taxon>Bacillati</taxon>
        <taxon>Bacillota</taxon>
        <taxon>Bacilli</taxon>
        <taxon>Lactobacillales</taxon>
        <taxon>Lactobacillaceae</taxon>
        <taxon>Loigolactobacillus</taxon>
    </lineage>
</organism>
<feature type="region of interest" description="Disordered" evidence="1">
    <location>
        <begin position="55"/>
        <end position="81"/>
    </location>
</feature>
<dbReference type="RefSeq" id="WP_407137672.1">
    <property type="nucleotide sequence ID" value="NZ_JBGQPK010000062.1"/>
</dbReference>
<proteinExistence type="predicted"/>
<dbReference type="Pfam" id="PF09954">
    <property type="entry name" value="DUF2188"/>
    <property type="match status" value="1"/>
</dbReference>
<dbReference type="InterPro" id="IPR018691">
    <property type="entry name" value="DUF2188"/>
</dbReference>
<accession>A0ABW8UE60</accession>
<evidence type="ECO:0000256" key="1">
    <source>
        <dbReference type="SAM" id="MobiDB-lite"/>
    </source>
</evidence>
<sequence>MPWNMQDYPNSMKNLAELERKKAIDIANALLANGYPDDRAIPIAMSQARKWYQDQDAKEKAEFRKEANPTKHDKHEQKGNPELIDANEIVKHQDDGWAVIAEGAKQASEIFSSKEEAVKRAREITKNKDSTLKIHRKDGSLETEVTPRK</sequence>
<reference evidence="2 3" key="1">
    <citation type="submission" date="2024-08" db="EMBL/GenBank/DDBJ databases">
        <authorList>
            <person name="Arias E."/>
        </authorList>
    </citation>
    <scope>NUCLEOTIDE SEQUENCE [LARGE SCALE GENOMIC DNA]</scope>
    <source>
        <strain evidence="2 3">FAM 25317</strain>
    </source>
</reference>
<feature type="compositionally biased region" description="Basic and acidic residues" evidence="1">
    <location>
        <begin position="55"/>
        <end position="79"/>
    </location>
</feature>
<keyword evidence="3" id="KW-1185">Reference proteome</keyword>
<name>A0ABW8UE60_9LACO</name>
<protein>
    <submittedName>
        <fullName evidence="2">DUF2188 domain-containing protein</fullName>
    </submittedName>
</protein>
<dbReference type="EMBL" id="JBGQPK010000062">
    <property type="protein sequence ID" value="MFL2030136.1"/>
    <property type="molecule type" value="Genomic_DNA"/>
</dbReference>